<dbReference type="InterPro" id="IPR018649">
    <property type="entry name" value="SHOCT"/>
</dbReference>
<sequence length="189" mass="21842">MTDKPMTSNQQIKLIIFGFLLLPSLFFLVGIIPVLLLIFGIVMMKKNHDFSHIDTSAKIYKYYVYLFFIGFLIFGLYCGEAIKTSSEFDHMREKMYASFIMCGIAIFYILILNFLFLNPLRSHSAWIEKNGIFSSKAKIVADSNEVDIIKGDKLRTFSVADELIKWAKLKDDGHITEQEFNDARKKLLQ</sequence>
<feature type="transmembrane region" description="Helical" evidence="1">
    <location>
        <begin position="12"/>
        <end position="42"/>
    </location>
</feature>
<feature type="domain" description="SHOCT" evidence="2">
    <location>
        <begin position="161"/>
        <end position="188"/>
    </location>
</feature>
<evidence type="ECO:0000313" key="3">
    <source>
        <dbReference type="EMBL" id="RMT12471.1"/>
    </source>
</evidence>
<dbReference type="RefSeq" id="WP_122323244.1">
    <property type="nucleotide sequence ID" value="NZ_RBTD01000455.1"/>
</dbReference>
<gene>
    <name evidence="3" type="ORF">ALP52_00865</name>
</gene>
<keyword evidence="1" id="KW-1133">Transmembrane helix</keyword>
<comment type="caution">
    <text evidence="3">The sequence shown here is derived from an EMBL/GenBank/DDBJ whole genome shotgun (WGS) entry which is preliminary data.</text>
</comment>
<evidence type="ECO:0000313" key="4">
    <source>
        <dbReference type="Proteomes" id="UP000276194"/>
    </source>
</evidence>
<keyword evidence="1" id="KW-0812">Transmembrane</keyword>
<organism evidence="3 4">
    <name type="scientific">Pseudomonas amygdali pv. mori</name>
    <dbReference type="NCBI Taxonomy" id="34065"/>
    <lineage>
        <taxon>Bacteria</taxon>
        <taxon>Pseudomonadati</taxon>
        <taxon>Pseudomonadota</taxon>
        <taxon>Gammaproteobacteria</taxon>
        <taxon>Pseudomonadales</taxon>
        <taxon>Pseudomonadaceae</taxon>
        <taxon>Pseudomonas</taxon>
        <taxon>Pseudomonas amygdali</taxon>
    </lineage>
</organism>
<dbReference type="AlphaFoldDB" id="A0A3M5INP8"/>
<evidence type="ECO:0000259" key="2">
    <source>
        <dbReference type="Pfam" id="PF09851"/>
    </source>
</evidence>
<feature type="transmembrane region" description="Helical" evidence="1">
    <location>
        <begin position="95"/>
        <end position="117"/>
    </location>
</feature>
<feature type="transmembrane region" description="Helical" evidence="1">
    <location>
        <begin position="62"/>
        <end position="83"/>
    </location>
</feature>
<dbReference type="Pfam" id="PF09851">
    <property type="entry name" value="SHOCT"/>
    <property type="match status" value="1"/>
</dbReference>
<dbReference type="EMBL" id="RBTD01000455">
    <property type="protein sequence ID" value="RMT12471.1"/>
    <property type="molecule type" value="Genomic_DNA"/>
</dbReference>
<keyword evidence="1" id="KW-0472">Membrane</keyword>
<accession>A0A3M5INP8</accession>
<name>A0A3M5INP8_PSEA0</name>
<evidence type="ECO:0000256" key="1">
    <source>
        <dbReference type="SAM" id="Phobius"/>
    </source>
</evidence>
<proteinExistence type="predicted"/>
<protein>
    <recommendedName>
        <fullName evidence="2">SHOCT domain-containing protein</fullName>
    </recommendedName>
</protein>
<reference evidence="3 4" key="1">
    <citation type="submission" date="2018-08" db="EMBL/GenBank/DDBJ databases">
        <title>Recombination of ecologically and evolutionarily significant loci maintains genetic cohesion in the Pseudomonas syringae species complex.</title>
        <authorList>
            <person name="Dillon M."/>
            <person name="Thakur S."/>
            <person name="Almeida R.N.D."/>
            <person name="Weir B.S."/>
            <person name="Guttman D.S."/>
        </authorList>
    </citation>
    <scope>NUCLEOTIDE SEQUENCE [LARGE SCALE GENOMIC DNA]</scope>
    <source>
        <strain evidence="3 4">ICMP 6941</strain>
    </source>
</reference>
<dbReference type="Proteomes" id="UP000276194">
    <property type="component" value="Unassembled WGS sequence"/>
</dbReference>